<evidence type="ECO:0000259" key="7">
    <source>
        <dbReference type="Pfam" id="PF06305"/>
    </source>
</evidence>
<protein>
    <submittedName>
        <fullName evidence="8">Uncharacterized integral membrane protein</fullName>
    </submittedName>
</protein>
<keyword evidence="5" id="KW-0175">Coiled coil</keyword>
<accession>A0A1H9RU11</accession>
<dbReference type="OrthoDB" id="2990728at2"/>
<evidence type="ECO:0000313" key="8">
    <source>
        <dbReference type="EMBL" id="SER75905.1"/>
    </source>
</evidence>
<dbReference type="STRING" id="142588.SAMN04488559_10558"/>
<keyword evidence="1" id="KW-1003">Cell membrane</keyword>
<evidence type="ECO:0000256" key="1">
    <source>
        <dbReference type="ARBA" id="ARBA00022475"/>
    </source>
</evidence>
<reference evidence="8 9" key="1">
    <citation type="submission" date="2016-10" db="EMBL/GenBank/DDBJ databases">
        <authorList>
            <person name="de Groot N.N."/>
        </authorList>
    </citation>
    <scope>NUCLEOTIDE SEQUENCE [LARGE SCALE GENOMIC DNA]</scope>
    <source>
        <strain evidence="8 9">DSM 13760</strain>
    </source>
</reference>
<evidence type="ECO:0000313" key="9">
    <source>
        <dbReference type="Proteomes" id="UP000198948"/>
    </source>
</evidence>
<sequence>MKNQWRLILGLILVLMVVIFAVLNVSAVPVNFGFIEAEWPLILVILGSLILGALTAVLISTGTNFQIKKELKSMKEALGQADEKAATTFKKEKESYEQKIQDLTKELAALKAVDKEPRTNDAVTPIKK</sequence>
<dbReference type="Pfam" id="PF06305">
    <property type="entry name" value="LapA_dom"/>
    <property type="match status" value="1"/>
</dbReference>
<feature type="coiled-coil region" evidence="5">
    <location>
        <begin position="86"/>
        <end position="113"/>
    </location>
</feature>
<dbReference type="RefSeq" id="WP_092651125.1">
    <property type="nucleotide sequence ID" value="NZ_FOHA01000005.1"/>
</dbReference>
<dbReference type="InterPro" id="IPR010445">
    <property type="entry name" value="LapA_dom"/>
</dbReference>
<dbReference type="AlphaFoldDB" id="A0A1H9RU11"/>
<dbReference type="GO" id="GO:0005886">
    <property type="term" value="C:plasma membrane"/>
    <property type="evidence" value="ECO:0007669"/>
    <property type="project" value="InterPro"/>
</dbReference>
<proteinExistence type="predicted"/>
<evidence type="ECO:0000256" key="4">
    <source>
        <dbReference type="ARBA" id="ARBA00023136"/>
    </source>
</evidence>
<gene>
    <name evidence="8" type="ORF">SAMN04488559_10558</name>
</gene>
<evidence type="ECO:0000256" key="2">
    <source>
        <dbReference type="ARBA" id="ARBA00022692"/>
    </source>
</evidence>
<feature type="transmembrane region" description="Helical" evidence="6">
    <location>
        <begin position="7"/>
        <end position="27"/>
    </location>
</feature>
<evidence type="ECO:0000256" key="5">
    <source>
        <dbReference type="SAM" id="Coils"/>
    </source>
</evidence>
<dbReference type="Proteomes" id="UP000198948">
    <property type="component" value="Unassembled WGS sequence"/>
</dbReference>
<keyword evidence="9" id="KW-1185">Reference proteome</keyword>
<dbReference type="PANTHER" id="PTHR41335">
    <property type="entry name" value="MEMBRANE PROTEIN-RELATED"/>
    <property type="match status" value="1"/>
</dbReference>
<keyword evidence="2 6" id="KW-0812">Transmembrane</keyword>
<organism evidence="8 9">
    <name type="scientific">Isobaculum melis</name>
    <dbReference type="NCBI Taxonomy" id="142588"/>
    <lineage>
        <taxon>Bacteria</taxon>
        <taxon>Bacillati</taxon>
        <taxon>Bacillota</taxon>
        <taxon>Bacilli</taxon>
        <taxon>Lactobacillales</taxon>
        <taxon>Carnobacteriaceae</taxon>
        <taxon>Isobaculum</taxon>
    </lineage>
</organism>
<keyword evidence="3 6" id="KW-1133">Transmembrane helix</keyword>
<dbReference type="PANTHER" id="PTHR41335:SF1">
    <property type="entry name" value="MEMBRANE PROTEIN"/>
    <property type="match status" value="1"/>
</dbReference>
<dbReference type="EMBL" id="FOHA01000005">
    <property type="protein sequence ID" value="SER75905.1"/>
    <property type="molecule type" value="Genomic_DNA"/>
</dbReference>
<evidence type="ECO:0000256" key="3">
    <source>
        <dbReference type="ARBA" id="ARBA00022989"/>
    </source>
</evidence>
<feature type="transmembrane region" description="Helical" evidence="6">
    <location>
        <begin position="39"/>
        <end position="65"/>
    </location>
</feature>
<keyword evidence="4 6" id="KW-0472">Membrane</keyword>
<evidence type="ECO:0000256" key="6">
    <source>
        <dbReference type="SAM" id="Phobius"/>
    </source>
</evidence>
<feature type="domain" description="Lipopolysaccharide assembly protein A" evidence="7">
    <location>
        <begin position="24"/>
        <end position="83"/>
    </location>
</feature>
<name>A0A1H9RU11_9LACT</name>